<keyword evidence="2" id="KW-0808">Transferase</keyword>
<evidence type="ECO:0000313" key="4">
    <source>
        <dbReference type="EMBL" id="AEG69702.1"/>
    </source>
</evidence>
<dbReference type="InterPro" id="IPR051128">
    <property type="entry name" value="EgtD_Methyltrsf_superfamily"/>
</dbReference>
<reference evidence="4 5" key="1">
    <citation type="journal article" date="2011" name="J. Bacteriol.">
        <title>Complete genome sequence of the plant pathogen Ralstonia solanacearum strain Po82.</title>
        <authorList>
            <person name="Xu J."/>
            <person name="Zheng H.J."/>
            <person name="Liu L."/>
            <person name="Pan Z.C."/>
            <person name="Prior P."/>
            <person name="Tang B."/>
            <person name="Xu J.S."/>
            <person name="Zhang H."/>
            <person name="Tian Q."/>
            <person name="Zhang L.Q."/>
            <person name="Feng J."/>
        </authorList>
    </citation>
    <scope>NUCLEOTIDE SEQUENCE [LARGE SCALE GENOMIC DNA]</scope>
    <source>
        <strain evidence="4 5">Po82</strain>
    </source>
</reference>
<feature type="domain" description="Histidine-specific methyltransferase SAM-dependent" evidence="3">
    <location>
        <begin position="130"/>
        <end position="426"/>
    </location>
</feature>
<dbReference type="SUPFAM" id="SSF53335">
    <property type="entry name" value="S-adenosyl-L-methionine-dependent methyltransferases"/>
    <property type="match status" value="1"/>
</dbReference>
<dbReference type="InterPro" id="IPR029063">
    <property type="entry name" value="SAM-dependent_MTases_sf"/>
</dbReference>
<organism evidence="4 5">
    <name type="scientific">Ralstonia solanacearum (strain Po82)</name>
    <dbReference type="NCBI Taxonomy" id="1031711"/>
    <lineage>
        <taxon>Bacteria</taxon>
        <taxon>Pseudomonadati</taxon>
        <taxon>Pseudomonadota</taxon>
        <taxon>Betaproteobacteria</taxon>
        <taxon>Burkholderiales</taxon>
        <taxon>Burkholderiaceae</taxon>
        <taxon>Ralstonia</taxon>
        <taxon>Ralstonia solanacearum species complex</taxon>
    </lineage>
</organism>
<accession>F6G3D4</accession>
<dbReference type="GO" id="GO:0032259">
    <property type="term" value="P:methylation"/>
    <property type="evidence" value="ECO:0007669"/>
    <property type="project" value="UniProtKB-KW"/>
</dbReference>
<dbReference type="KEGG" id="rsn:RSPO_c02406"/>
<dbReference type="PATRIC" id="fig|1031711.3.peg.2350"/>
<gene>
    <name evidence="4" type="ordered locus">RSPO_c02406</name>
</gene>
<dbReference type="eggNOG" id="COG4301">
    <property type="taxonomic scope" value="Bacteria"/>
</dbReference>
<proteinExistence type="predicted"/>
<name>F6G3D4_RALS8</name>
<dbReference type="Gene3D" id="3.40.50.150">
    <property type="entry name" value="Vaccinia Virus protein VP39"/>
    <property type="match status" value="1"/>
</dbReference>
<keyword evidence="1" id="KW-0489">Methyltransferase</keyword>
<dbReference type="PANTHER" id="PTHR43397:SF1">
    <property type="entry name" value="ERGOTHIONEINE BIOSYNTHESIS PROTEIN 1"/>
    <property type="match status" value="1"/>
</dbReference>
<evidence type="ECO:0000313" key="5">
    <source>
        <dbReference type="Proteomes" id="UP000007953"/>
    </source>
</evidence>
<dbReference type="HOGENOM" id="CLU_049766_1_1_4"/>
<evidence type="ECO:0000259" key="3">
    <source>
        <dbReference type="Pfam" id="PF10017"/>
    </source>
</evidence>
<dbReference type="InterPro" id="IPR035094">
    <property type="entry name" value="EgtD"/>
</dbReference>
<dbReference type="GO" id="GO:0008168">
    <property type="term" value="F:methyltransferase activity"/>
    <property type="evidence" value="ECO:0007669"/>
    <property type="project" value="UniProtKB-KW"/>
</dbReference>
<dbReference type="NCBIfam" id="TIGR03438">
    <property type="entry name" value="egtD_ergothio"/>
    <property type="match status" value="1"/>
</dbReference>
<dbReference type="AlphaFoldDB" id="F6G3D4"/>
<dbReference type="InterPro" id="IPR019257">
    <property type="entry name" value="MeTrfase_dom"/>
</dbReference>
<protein>
    <submittedName>
        <fullName evidence="4">H^pothetical protein</fullName>
    </submittedName>
</protein>
<evidence type="ECO:0000256" key="1">
    <source>
        <dbReference type="ARBA" id="ARBA00022603"/>
    </source>
</evidence>
<dbReference type="Proteomes" id="UP000007953">
    <property type="component" value="Chromosome"/>
</dbReference>
<sequence length="431" mass="46996">MLHCKSAISAQRLDACGNCSLAGDFYDGCHAALPGSRANGRWRCCRAASTLQIRQCEGGGTFFAAVGFHDNAVSFRSTPPGDTMQGTKPSADAYARRALARLIQPQPAVDTTGAGLAFYQLFTEDDAALRAEAQAGLLAPSASVSPKFFYDALGSRLFEAITDLLEYYPTRTEAGIFSLHAAEIALRVGRGATLIDLGAGNCQKAARLFRTLVPACYVAIDISADFLRDTLRALARQHPQLPMVGIGADLCAPLALPDTVGQGRRVWFYPGSSLGNFTPDEALSFLVRLREASSPGDCVLIGVDLIKDPGRLEAAYDDPLGVTAAFNLNVLRNLNRLLDADFDVREWRHVALYRADLHRIEMHLEARRDLTVRWGDHARAFVAGERMHTENSVKYDLPRLHALFEAAGFESPHVWTDVDRDFAVCHACVGR</sequence>
<dbReference type="Pfam" id="PF10017">
    <property type="entry name" value="Methyltransf_33"/>
    <property type="match status" value="1"/>
</dbReference>
<dbReference type="EMBL" id="CP002819">
    <property type="protein sequence ID" value="AEG69702.1"/>
    <property type="molecule type" value="Genomic_DNA"/>
</dbReference>
<dbReference type="PANTHER" id="PTHR43397">
    <property type="entry name" value="ERGOTHIONEINE BIOSYNTHESIS PROTEIN 1"/>
    <property type="match status" value="1"/>
</dbReference>
<evidence type="ECO:0000256" key="2">
    <source>
        <dbReference type="ARBA" id="ARBA00022679"/>
    </source>
</evidence>